<protein>
    <recommendedName>
        <fullName evidence="11">Biosynthetic peptidoglycan transglycosylase</fullName>
        <ecNumber evidence="11">2.4.99.28</ecNumber>
    </recommendedName>
    <alternativeName>
        <fullName evidence="11">Glycan polymerase</fullName>
    </alternativeName>
    <alternativeName>
        <fullName evidence="11">Peptidoglycan glycosyltransferase MtgA</fullName>
        <shortName evidence="11">PGT</shortName>
    </alternativeName>
</protein>
<dbReference type="Gene3D" id="1.10.3810.10">
    <property type="entry name" value="Biosynthetic peptidoglycan transglycosylase-like"/>
    <property type="match status" value="1"/>
</dbReference>
<gene>
    <name evidence="11" type="primary">mtgA</name>
    <name evidence="13" type="ORF">PJIAN_4430</name>
</gene>
<dbReference type="AlphaFoldDB" id="A0A171AKJ5"/>
<evidence type="ECO:0000256" key="1">
    <source>
        <dbReference type="ARBA" id="ARBA00022475"/>
    </source>
</evidence>
<dbReference type="GO" id="GO:0008360">
    <property type="term" value="P:regulation of cell shape"/>
    <property type="evidence" value="ECO:0007669"/>
    <property type="project" value="UniProtKB-KW"/>
</dbReference>
<keyword evidence="7 11" id="KW-0573">Peptidoglycan synthesis</keyword>
<keyword evidence="1 11" id="KW-1003">Cell membrane</keyword>
<keyword evidence="6 11" id="KW-0133">Cell shape</keyword>
<dbReference type="GO" id="GO:0008955">
    <property type="term" value="F:peptidoglycan glycosyltransferase activity"/>
    <property type="evidence" value="ECO:0007669"/>
    <property type="project" value="UniProtKB-UniRule"/>
</dbReference>
<evidence type="ECO:0000256" key="2">
    <source>
        <dbReference type="ARBA" id="ARBA00022519"/>
    </source>
</evidence>
<evidence type="ECO:0000256" key="4">
    <source>
        <dbReference type="ARBA" id="ARBA00022679"/>
    </source>
</evidence>
<evidence type="ECO:0000256" key="5">
    <source>
        <dbReference type="ARBA" id="ARBA00022692"/>
    </source>
</evidence>
<dbReference type="GO" id="GO:0071555">
    <property type="term" value="P:cell wall organization"/>
    <property type="evidence" value="ECO:0007669"/>
    <property type="project" value="UniProtKB-KW"/>
</dbReference>
<dbReference type="SUPFAM" id="SSF53955">
    <property type="entry name" value="Lysozyme-like"/>
    <property type="match status" value="1"/>
</dbReference>
<evidence type="ECO:0000256" key="6">
    <source>
        <dbReference type="ARBA" id="ARBA00022960"/>
    </source>
</evidence>
<dbReference type="EC" id="2.4.99.28" evidence="11"/>
<keyword evidence="9 11" id="KW-0472">Membrane</keyword>
<dbReference type="Proteomes" id="UP000076586">
    <property type="component" value="Unassembled WGS sequence"/>
</dbReference>
<dbReference type="EMBL" id="BDCR01000004">
    <property type="protein sequence ID" value="GAT63888.1"/>
    <property type="molecule type" value="Genomic_DNA"/>
</dbReference>
<keyword evidence="8 11" id="KW-1133">Transmembrane helix</keyword>
<proteinExistence type="inferred from homology"/>
<dbReference type="HAMAP" id="MF_00766">
    <property type="entry name" value="PGT_MtgA"/>
    <property type="match status" value="1"/>
</dbReference>
<evidence type="ECO:0000256" key="11">
    <source>
        <dbReference type="HAMAP-Rule" id="MF_00766"/>
    </source>
</evidence>
<evidence type="ECO:0000256" key="3">
    <source>
        <dbReference type="ARBA" id="ARBA00022676"/>
    </source>
</evidence>
<feature type="domain" description="Glycosyl transferase family 51" evidence="12">
    <location>
        <begin position="89"/>
        <end position="253"/>
    </location>
</feature>
<feature type="transmembrane region" description="Helical" evidence="11">
    <location>
        <begin position="43"/>
        <end position="65"/>
    </location>
</feature>
<keyword evidence="3 11" id="KW-0328">Glycosyltransferase</keyword>
<comment type="caution">
    <text evidence="13">The sequence shown here is derived from an EMBL/GenBank/DDBJ whole genome shotgun (WGS) entry which is preliminary data.</text>
</comment>
<dbReference type="InterPro" id="IPR023346">
    <property type="entry name" value="Lysozyme-like_dom_sf"/>
</dbReference>
<dbReference type="PANTHER" id="PTHR30400">
    <property type="entry name" value="MONOFUNCTIONAL BIOSYNTHETIC PEPTIDOGLYCAN TRANSGLYCOSYLASE"/>
    <property type="match status" value="1"/>
</dbReference>
<accession>A0A171AKJ5</accession>
<name>A0A171AKJ5_9BACT</name>
<evidence type="ECO:0000313" key="13">
    <source>
        <dbReference type="EMBL" id="GAT63888.1"/>
    </source>
</evidence>
<reference evidence="14" key="2">
    <citation type="journal article" date="2017" name="Genome Announc.">
        <title>Draft genome sequence of Paludibacter jiangxiensis NM7(T), a propionate-producing fermentative bacterium.</title>
        <authorList>
            <person name="Qiu Y.-L."/>
            <person name="Tourlousse D.M."/>
            <person name="Matsuura N."/>
            <person name="Ohashi A."/>
            <person name="Sekiguchi Y."/>
        </authorList>
    </citation>
    <scope>NUCLEOTIDE SEQUENCE [LARGE SCALE GENOMIC DNA]</scope>
    <source>
        <strain evidence="14">NM7</strain>
    </source>
</reference>
<keyword evidence="4 11" id="KW-0808">Transferase</keyword>
<evidence type="ECO:0000256" key="9">
    <source>
        <dbReference type="ARBA" id="ARBA00023136"/>
    </source>
</evidence>
<dbReference type="PANTHER" id="PTHR30400:SF0">
    <property type="entry name" value="BIOSYNTHETIC PEPTIDOGLYCAN TRANSGLYCOSYLASE"/>
    <property type="match status" value="1"/>
</dbReference>
<comment type="pathway">
    <text evidence="11">Cell wall biogenesis; peptidoglycan biosynthesis.</text>
</comment>
<keyword evidence="5 11" id="KW-0812">Transmembrane</keyword>
<keyword evidence="2" id="KW-0997">Cell inner membrane</keyword>
<dbReference type="GO" id="GO:0009274">
    <property type="term" value="C:peptidoglycan-based cell wall"/>
    <property type="evidence" value="ECO:0007669"/>
    <property type="project" value="InterPro"/>
</dbReference>
<evidence type="ECO:0000256" key="8">
    <source>
        <dbReference type="ARBA" id="ARBA00022989"/>
    </source>
</evidence>
<comment type="similarity">
    <text evidence="11">Belongs to the glycosyltransferase 51 family.</text>
</comment>
<comment type="function">
    <text evidence="11">Peptidoglycan polymerase that catalyzes glycan chain elongation from lipid-linked precursors.</text>
</comment>
<dbReference type="NCBIfam" id="TIGR02070">
    <property type="entry name" value="mono_pep_trsgly"/>
    <property type="match status" value="1"/>
</dbReference>
<dbReference type="InterPro" id="IPR011812">
    <property type="entry name" value="Pep_trsgly"/>
</dbReference>
<sequence length="263" mass="30132">MATKIVKTYRIHELTQLGQINENNYLCRAQTEYVTMIKKILRYIGIALLAGFLLSIVSVVILRFVPVAITPLMVIRSVEQIFDGKPVKMDKKWVPIDKISHNMIQAVVASEDNLFMEHFGFDEKAIENALKHNAKGKKIRGGSTISQQTAKNVFLFPDRTYVRKAFEAYFTLLIEAIWSKERIMEVYLNVIETGDGIYGVEAAAENYFHCHASELKRSQAVLIAVSLPNPRKFDPAHPSPYLLKRQAKIMRLMKKIEQVEFEK</sequence>
<dbReference type="GO" id="GO:0009252">
    <property type="term" value="P:peptidoglycan biosynthetic process"/>
    <property type="evidence" value="ECO:0007669"/>
    <property type="project" value="UniProtKB-UniRule"/>
</dbReference>
<evidence type="ECO:0000256" key="7">
    <source>
        <dbReference type="ARBA" id="ARBA00022984"/>
    </source>
</evidence>
<comment type="subcellular location">
    <subcellularLocation>
        <location evidence="11">Cell membrane</location>
        <topology evidence="11">Single-pass membrane protein</topology>
    </subcellularLocation>
</comment>
<dbReference type="GO" id="GO:0016763">
    <property type="term" value="F:pentosyltransferase activity"/>
    <property type="evidence" value="ECO:0007669"/>
    <property type="project" value="InterPro"/>
</dbReference>
<dbReference type="UniPathway" id="UPA00219"/>
<evidence type="ECO:0000259" key="12">
    <source>
        <dbReference type="Pfam" id="PF00912"/>
    </source>
</evidence>
<evidence type="ECO:0000313" key="14">
    <source>
        <dbReference type="Proteomes" id="UP000076586"/>
    </source>
</evidence>
<dbReference type="InterPro" id="IPR001264">
    <property type="entry name" value="Glyco_trans_51"/>
</dbReference>
<dbReference type="STRING" id="681398.PJIAN_4430"/>
<reference evidence="14" key="1">
    <citation type="submission" date="2016-04" db="EMBL/GenBank/DDBJ databases">
        <title>Draft genome sequence of Paludibacter jiangxiensis strain NM7.</title>
        <authorList>
            <person name="Qiu Y."/>
            <person name="Matsuura N."/>
            <person name="Ohashi A."/>
            <person name="Tourlousse M.D."/>
            <person name="Sekiguchi Y."/>
        </authorList>
    </citation>
    <scope>NUCLEOTIDE SEQUENCE [LARGE SCALE GENOMIC DNA]</scope>
    <source>
        <strain evidence="14">NM7</strain>
    </source>
</reference>
<keyword evidence="14" id="KW-1185">Reference proteome</keyword>
<organism evidence="13 14">
    <name type="scientific">Paludibacter jiangxiensis</name>
    <dbReference type="NCBI Taxonomy" id="681398"/>
    <lineage>
        <taxon>Bacteria</taxon>
        <taxon>Pseudomonadati</taxon>
        <taxon>Bacteroidota</taxon>
        <taxon>Bacteroidia</taxon>
        <taxon>Bacteroidales</taxon>
        <taxon>Paludibacteraceae</taxon>
        <taxon>Paludibacter</taxon>
    </lineage>
</organism>
<comment type="catalytic activity">
    <reaction evidence="11">
        <text>[GlcNAc-(1-&gt;4)-Mur2Ac(oyl-L-Ala-gamma-D-Glu-L-Lys-D-Ala-D-Ala)](n)-di-trans,octa-cis-undecaprenyl diphosphate + beta-D-GlcNAc-(1-&gt;4)-Mur2Ac(oyl-L-Ala-gamma-D-Glu-L-Lys-D-Ala-D-Ala)-di-trans,octa-cis-undecaprenyl diphosphate = [GlcNAc-(1-&gt;4)-Mur2Ac(oyl-L-Ala-gamma-D-Glu-L-Lys-D-Ala-D-Ala)](n+1)-di-trans,octa-cis-undecaprenyl diphosphate + di-trans,octa-cis-undecaprenyl diphosphate + H(+)</text>
        <dbReference type="Rhea" id="RHEA:23708"/>
        <dbReference type="Rhea" id="RHEA-COMP:9602"/>
        <dbReference type="Rhea" id="RHEA-COMP:9603"/>
        <dbReference type="ChEBI" id="CHEBI:15378"/>
        <dbReference type="ChEBI" id="CHEBI:58405"/>
        <dbReference type="ChEBI" id="CHEBI:60033"/>
        <dbReference type="ChEBI" id="CHEBI:78435"/>
        <dbReference type="EC" id="2.4.99.28"/>
    </reaction>
</comment>
<evidence type="ECO:0000256" key="10">
    <source>
        <dbReference type="ARBA" id="ARBA00023316"/>
    </source>
</evidence>
<keyword evidence="10 11" id="KW-0961">Cell wall biogenesis/degradation</keyword>
<dbReference type="InterPro" id="IPR036950">
    <property type="entry name" value="PBP_transglycosylase"/>
</dbReference>
<dbReference type="Pfam" id="PF00912">
    <property type="entry name" value="Transgly"/>
    <property type="match status" value="1"/>
</dbReference>
<dbReference type="GO" id="GO:0005886">
    <property type="term" value="C:plasma membrane"/>
    <property type="evidence" value="ECO:0007669"/>
    <property type="project" value="UniProtKB-SubCell"/>
</dbReference>